<dbReference type="Proteomes" id="UP001271890">
    <property type="component" value="Unassembled WGS sequence"/>
</dbReference>
<evidence type="ECO:0000313" key="3">
    <source>
        <dbReference type="Proteomes" id="UP001271890"/>
    </source>
</evidence>
<feature type="domain" description="CMP/dCMP-type deaminase" evidence="1">
    <location>
        <begin position="1"/>
        <end position="109"/>
    </location>
</feature>
<dbReference type="CDD" id="cd01285">
    <property type="entry name" value="nucleoside_deaminase"/>
    <property type="match status" value="1"/>
</dbReference>
<comment type="caution">
    <text evidence="2">The sequence shown here is derived from an EMBL/GenBank/DDBJ whole genome shotgun (WGS) entry which is preliminary data.</text>
</comment>
<sequence>MKDVVTFSSEHVHDGGIPFAAFVVDATGKVFGRGVNQVRENHDPAAHAEVEAIRDACRSLRTPYLHGTTLLASGEPCAMCYMNALYAGVSQVLFAVDRDEAAAHGFDYRHSYRLFASDPLDWQSLVVRKFPVPNGLHPFLQFSCQSSKC</sequence>
<dbReference type="Gene3D" id="3.40.140.10">
    <property type="entry name" value="Cytidine Deaminase, domain 2"/>
    <property type="match status" value="1"/>
</dbReference>
<dbReference type="InterPro" id="IPR002125">
    <property type="entry name" value="CMP_dCMP_dom"/>
</dbReference>
<accession>A0ABU4S3X4</accession>
<evidence type="ECO:0000259" key="1">
    <source>
        <dbReference type="PROSITE" id="PS51747"/>
    </source>
</evidence>
<evidence type="ECO:0000313" key="2">
    <source>
        <dbReference type="EMBL" id="MDX7985817.1"/>
    </source>
</evidence>
<keyword evidence="3" id="KW-1185">Reference proteome</keyword>
<reference evidence="3" key="1">
    <citation type="journal article" date="2024" name="Toxins">
        <title>Genome Sequence Analysis of Native Xenorhabdus Strains Isolated from Entomopathogenic Nematodes in Argentina.</title>
        <authorList>
            <person name="Palma L."/>
            <person name="Frizzo L."/>
            <person name="Kaiser S."/>
            <person name="Berry C."/>
            <person name="Caballero P."/>
            <person name="Bode H.B."/>
            <person name="Del Valle E.E."/>
        </authorList>
    </citation>
    <scope>NUCLEOTIDE SEQUENCE [LARGE SCALE GENOMIC DNA]</scope>
    <source>
        <strain evidence="3">12</strain>
    </source>
</reference>
<dbReference type="PANTHER" id="PTHR11079:SF161">
    <property type="entry name" value="CMP_DCMP-TYPE DEAMINASE DOMAIN-CONTAINING PROTEIN"/>
    <property type="match status" value="1"/>
</dbReference>
<protein>
    <submittedName>
        <fullName evidence="2">Nucleoside deaminase</fullName>
    </submittedName>
</protein>
<dbReference type="PANTHER" id="PTHR11079">
    <property type="entry name" value="CYTOSINE DEAMINASE FAMILY MEMBER"/>
    <property type="match status" value="1"/>
</dbReference>
<dbReference type="InterPro" id="IPR016193">
    <property type="entry name" value="Cytidine_deaminase-like"/>
</dbReference>
<dbReference type="SUPFAM" id="SSF53927">
    <property type="entry name" value="Cytidine deaminase-like"/>
    <property type="match status" value="1"/>
</dbReference>
<proteinExistence type="predicted"/>
<dbReference type="PROSITE" id="PS51747">
    <property type="entry name" value="CYT_DCMP_DEAMINASES_2"/>
    <property type="match status" value="1"/>
</dbReference>
<gene>
    <name evidence="2" type="ORF">FE392_00450</name>
</gene>
<name>A0ABU4S3X4_9GAMM</name>
<dbReference type="EMBL" id="VCDN01000002">
    <property type="protein sequence ID" value="MDX7985817.1"/>
    <property type="molecule type" value="Genomic_DNA"/>
</dbReference>
<organism evidence="2 3">
    <name type="scientific">Xenorhabdus santafensis</name>
    <dbReference type="NCBI Taxonomy" id="2582833"/>
    <lineage>
        <taxon>Bacteria</taxon>
        <taxon>Pseudomonadati</taxon>
        <taxon>Pseudomonadota</taxon>
        <taxon>Gammaproteobacteria</taxon>
        <taxon>Enterobacterales</taxon>
        <taxon>Morganellaceae</taxon>
        <taxon>Xenorhabdus</taxon>
    </lineage>
</organism>
<dbReference type="Pfam" id="PF00383">
    <property type="entry name" value="dCMP_cyt_deam_1"/>
    <property type="match status" value="1"/>
</dbReference>